<dbReference type="InterPro" id="IPR007969">
    <property type="entry name" value="DUF732"/>
</dbReference>
<comment type="caution">
    <text evidence="3">The sequence shown here is derived from an EMBL/GenBank/DDBJ whole genome shotgun (WGS) entry which is preliminary data.</text>
</comment>
<organism evidence="3 4">
    <name type="scientific">Prauserella sediminis</name>
    <dbReference type="NCBI Taxonomy" id="577680"/>
    <lineage>
        <taxon>Bacteria</taxon>
        <taxon>Bacillati</taxon>
        <taxon>Actinomycetota</taxon>
        <taxon>Actinomycetes</taxon>
        <taxon>Pseudonocardiales</taxon>
        <taxon>Pseudonocardiaceae</taxon>
        <taxon>Prauserella</taxon>
        <taxon>Prauserella salsuginis group</taxon>
    </lineage>
</organism>
<keyword evidence="1" id="KW-0732">Signal</keyword>
<keyword evidence="4" id="KW-1185">Reference proteome</keyword>
<sequence length="134" mass="13440">MNITHRIAAAAVTVAAAAALSGCATEVVGEAVPAPPTTEAPVGPLPAAPDAPREFDEIGAQAFVDTVREEGIPFGSEADLLALGRIACPHLVGHPPSIVDAIATFENAGYATDDAGFMAGAATVMCSWEQGGDI</sequence>
<dbReference type="RefSeq" id="WP_183787549.1">
    <property type="nucleotide sequence ID" value="NZ_JACIBS010000020.1"/>
</dbReference>
<dbReference type="Pfam" id="PF05305">
    <property type="entry name" value="DUF732"/>
    <property type="match status" value="1"/>
</dbReference>
<evidence type="ECO:0000259" key="2">
    <source>
        <dbReference type="Pfam" id="PF05305"/>
    </source>
</evidence>
<evidence type="ECO:0000313" key="3">
    <source>
        <dbReference type="EMBL" id="MBB3666383.1"/>
    </source>
</evidence>
<dbReference type="Proteomes" id="UP000564573">
    <property type="component" value="Unassembled WGS sequence"/>
</dbReference>
<evidence type="ECO:0000313" key="4">
    <source>
        <dbReference type="Proteomes" id="UP000564573"/>
    </source>
</evidence>
<proteinExistence type="predicted"/>
<gene>
    <name evidence="3" type="ORF">FB384_005345</name>
</gene>
<feature type="chain" id="PRO_5038613565" description="DUF732 domain-containing protein" evidence="1">
    <location>
        <begin position="25"/>
        <end position="134"/>
    </location>
</feature>
<accession>A0A839Y112</accession>
<evidence type="ECO:0000256" key="1">
    <source>
        <dbReference type="SAM" id="SignalP"/>
    </source>
</evidence>
<feature type="signal peptide" evidence="1">
    <location>
        <begin position="1"/>
        <end position="24"/>
    </location>
</feature>
<dbReference type="PROSITE" id="PS51257">
    <property type="entry name" value="PROKAR_LIPOPROTEIN"/>
    <property type="match status" value="1"/>
</dbReference>
<name>A0A839Y112_9PSEU</name>
<feature type="domain" description="DUF732" evidence="2">
    <location>
        <begin position="61"/>
        <end position="125"/>
    </location>
</feature>
<dbReference type="EMBL" id="JACIBS010000020">
    <property type="protein sequence ID" value="MBB3666383.1"/>
    <property type="molecule type" value="Genomic_DNA"/>
</dbReference>
<dbReference type="AlphaFoldDB" id="A0A839Y112"/>
<protein>
    <recommendedName>
        <fullName evidence="2">DUF732 domain-containing protein</fullName>
    </recommendedName>
</protein>
<reference evidence="3 4" key="1">
    <citation type="submission" date="2020-08" db="EMBL/GenBank/DDBJ databases">
        <title>Sequencing the genomes of 1000 actinobacteria strains.</title>
        <authorList>
            <person name="Klenk H.-P."/>
        </authorList>
    </citation>
    <scope>NUCLEOTIDE SEQUENCE [LARGE SCALE GENOMIC DNA]</scope>
    <source>
        <strain evidence="3 4">DSM 45267</strain>
    </source>
</reference>